<evidence type="ECO:0000313" key="2">
    <source>
        <dbReference type="Proteomes" id="UP000248817"/>
    </source>
</evidence>
<gene>
    <name evidence="1" type="ORF">BP00DRAFT_431143</name>
</gene>
<dbReference type="Proteomes" id="UP000248817">
    <property type="component" value="Unassembled WGS sequence"/>
</dbReference>
<accession>A0A2V5HM56</accession>
<dbReference type="AlphaFoldDB" id="A0A2V5HM56"/>
<sequence length="221" mass="24939">MPDAKSEVGFTMLNNYLGRYGVLLERKPSAAPPLPAFACIYLQSGSFSVQATESLELFCSLPNHSAISSNTHIQRRCLLIGWWGGDLHGQDHAAKPLWRLKRPAAEVHNNYKPSFHPQQTLDRNTWIGTSPQARWIPYRVAYVWKMPLHRRGATYFSASPTSITSAAHSKERNDHCFYFLSSSVLQASALQSGAYLLLGNLVYAHRRRLCPCWWVVANLLP</sequence>
<name>A0A2V5HM56_9EURO</name>
<proteinExistence type="predicted"/>
<keyword evidence="2" id="KW-1185">Reference proteome</keyword>
<organism evidence="1 2">
    <name type="scientific">Aspergillus indologenus CBS 114.80</name>
    <dbReference type="NCBI Taxonomy" id="1450541"/>
    <lineage>
        <taxon>Eukaryota</taxon>
        <taxon>Fungi</taxon>
        <taxon>Dikarya</taxon>
        <taxon>Ascomycota</taxon>
        <taxon>Pezizomycotina</taxon>
        <taxon>Eurotiomycetes</taxon>
        <taxon>Eurotiomycetidae</taxon>
        <taxon>Eurotiales</taxon>
        <taxon>Aspergillaceae</taxon>
        <taxon>Aspergillus</taxon>
        <taxon>Aspergillus subgen. Circumdati</taxon>
    </lineage>
</organism>
<protein>
    <submittedName>
        <fullName evidence="1">Uncharacterized protein</fullName>
    </submittedName>
</protein>
<reference evidence="1 2" key="1">
    <citation type="submission" date="2018-02" db="EMBL/GenBank/DDBJ databases">
        <title>The genomes of Aspergillus section Nigri reveals drivers in fungal speciation.</title>
        <authorList>
            <consortium name="DOE Joint Genome Institute"/>
            <person name="Vesth T.C."/>
            <person name="Nybo J."/>
            <person name="Theobald S."/>
            <person name="Brandl J."/>
            <person name="Frisvad J.C."/>
            <person name="Nielsen K.F."/>
            <person name="Lyhne E.K."/>
            <person name="Kogle M.E."/>
            <person name="Kuo A."/>
            <person name="Riley R."/>
            <person name="Clum A."/>
            <person name="Nolan M."/>
            <person name="Lipzen A."/>
            <person name="Salamov A."/>
            <person name="Henrissat B."/>
            <person name="Wiebenga A."/>
            <person name="De vries R.P."/>
            <person name="Grigoriev I.V."/>
            <person name="Mortensen U.H."/>
            <person name="Andersen M.R."/>
            <person name="Baker S.E."/>
        </authorList>
    </citation>
    <scope>NUCLEOTIDE SEQUENCE [LARGE SCALE GENOMIC DNA]</scope>
    <source>
        <strain evidence="1 2">CBS 114.80</strain>
    </source>
</reference>
<evidence type="ECO:0000313" key="1">
    <source>
        <dbReference type="EMBL" id="PYI25568.1"/>
    </source>
</evidence>
<dbReference type="EMBL" id="KZ825638">
    <property type="protein sequence ID" value="PYI25568.1"/>
    <property type="molecule type" value="Genomic_DNA"/>
</dbReference>